<dbReference type="HAMAP" id="MF_02066">
    <property type="entry name" value="CpoB"/>
    <property type="match status" value="1"/>
</dbReference>
<dbReference type="Pfam" id="PF16331">
    <property type="entry name" value="TolA_bind_tri"/>
    <property type="match status" value="1"/>
</dbReference>
<evidence type="ECO:0000313" key="5">
    <source>
        <dbReference type="Proteomes" id="UP000063953"/>
    </source>
</evidence>
<comment type="similarity">
    <text evidence="1">Belongs to the CpoB family.</text>
</comment>
<dbReference type="SUPFAM" id="SSF48452">
    <property type="entry name" value="TPR-like"/>
    <property type="match status" value="1"/>
</dbReference>
<dbReference type="RefSeq" id="WP_053100380.1">
    <property type="nucleotide sequence ID" value="NZ_CP012365.1"/>
</dbReference>
<feature type="signal peptide" evidence="1">
    <location>
        <begin position="1"/>
        <end position="20"/>
    </location>
</feature>
<keyword evidence="1" id="KW-0732">Signal</keyword>
<proteinExistence type="inferred from homology"/>
<gene>
    <name evidence="1" type="primary">cpoB</name>
    <name evidence="4" type="ORF">AKN88_04365</name>
</gene>
<keyword evidence="2" id="KW-0802">TPR repeat</keyword>
<dbReference type="GO" id="GO:0043093">
    <property type="term" value="P:FtsZ-dependent cytokinesis"/>
    <property type="evidence" value="ECO:0007669"/>
    <property type="project" value="UniProtKB-UniRule"/>
</dbReference>
<evidence type="ECO:0000256" key="1">
    <source>
        <dbReference type="HAMAP-Rule" id="MF_02066"/>
    </source>
</evidence>
<dbReference type="InterPro" id="IPR019734">
    <property type="entry name" value="TPR_rpt"/>
</dbReference>
<organism evidence="4 5">
    <name type="scientific">Thiopseudomonas alkaliphila</name>
    <dbReference type="NCBI Taxonomy" id="1697053"/>
    <lineage>
        <taxon>Bacteria</taxon>
        <taxon>Pseudomonadati</taxon>
        <taxon>Pseudomonadota</taxon>
        <taxon>Gammaproteobacteria</taxon>
        <taxon>Pseudomonadales</taxon>
        <taxon>Pseudomonadaceae</taxon>
        <taxon>Thiopseudomonas</taxon>
    </lineage>
</organism>
<comment type="function">
    <text evidence="1">Mediates coordination of peptidoglycan synthesis and outer membrane constriction during cell division.</text>
</comment>
<protein>
    <recommendedName>
        <fullName evidence="1">Cell division coordinator CpoB</fullName>
    </recommendedName>
</protein>
<evidence type="ECO:0000313" key="4">
    <source>
        <dbReference type="EMBL" id="AKX59255.1"/>
    </source>
</evidence>
<feature type="chain" id="PRO_5009984120" description="Cell division coordinator CpoB" evidence="1">
    <location>
        <begin position="21"/>
        <end position="251"/>
    </location>
</feature>
<evidence type="ECO:0000259" key="3">
    <source>
        <dbReference type="Pfam" id="PF16331"/>
    </source>
</evidence>
<dbReference type="STRING" id="1697053.AKN87_06360"/>
<dbReference type="Gene3D" id="1.20.5.110">
    <property type="match status" value="1"/>
</dbReference>
<keyword evidence="5" id="KW-1185">Reference proteome</keyword>
<dbReference type="Gene3D" id="1.25.40.10">
    <property type="entry name" value="Tetratricopeptide repeat domain"/>
    <property type="match status" value="1"/>
</dbReference>
<reference evidence="4 5" key="1">
    <citation type="journal article" date="2015" name="Genome Announc.">
        <title>Genome Sequences of Oblitimonas alkaliphila gen. nov. sp. nov. (Proposed), a Novel Bacterium of the Pseudomonadaceae Family.</title>
        <authorList>
            <person name="Lauer A.C."/>
            <person name="Nicholson A.C."/>
            <person name="Humrighouse B.W."/>
            <person name="Emery B."/>
            <person name="Drobish A."/>
            <person name="Juieng P."/>
            <person name="Loparev V."/>
            <person name="McQuiston J.R."/>
        </authorList>
    </citation>
    <scope>NUCLEOTIDE SEQUENCE [LARGE SCALE GENOMIC DNA]</scope>
    <source>
        <strain evidence="4 5">E5571</strain>
    </source>
</reference>
<dbReference type="Proteomes" id="UP000063953">
    <property type="component" value="Chromosome"/>
</dbReference>
<dbReference type="AlphaFoldDB" id="A0A0K1XCY5"/>
<dbReference type="InterPro" id="IPR034706">
    <property type="entry name" value="CpoB"/>
</dbReference>
<dbReference type="EMBL" id="CP012365">
    <property type="protein sequence ID" value="AKX59255.1"/>
    <property type="molecule type" value="Genomic_DNA"/>
</dbReference>
<keyword evidence="1" id="KW-0132">Cell division</keyword>
<sequence length="251" mass="28095" precursor="true">MMKLRYLSMVIALSTGLVHAAVPVYEGSQSGSYNSNQGYRDANGASAQGGAQAPLSAQGQLFMQLQQMQQEISTLRGLVEEQAYEIKQLKQQGLERYQELDQRFNSMETAAPVRESAADSASSEPADPAKEKLFYDAAYDLVKQRDFAKAQQAFSAFLRKYPRSQYAANAQYWLGEVNLSQGNLEQAASSFEKVTLDWPEHSKTPDSLYKLGDVQRQMGNREEAKLLWQRVVSQYANSSAAKLAERELRNN</sequence>
<evidence type="ECO:0000256" key="2">
    <source>
        <dbReference type="PROSITE-ProRule" id="PRU00339"/>
    </source>
</evidence>
<feature type="domain" description="YbgF trimerisation" evidence="3">
    <location>
        <begin position="57"/>
        <end position="111"/>
    </location>
</feature>
<keyword evidence="1" id="KW-0574">Periplasm</keyword>
<keyword evidence="1" id="KW-0131">Cell cycle</keyword>
<accession>A0A0K1XCY5</accession>
<dbReference type="GO" id="GO:0070206">
    <property type="term" value="P:protein trimerization"/>
    <property type="evidence" value="ECO:0007669"/>
    <property type="project" value="InterPro"/>
</dbReference>
<feature type="repeat" description="TPR" evidence="2">
    <location>
        <begin position="168"/>
        <end position="201"/>
    </location>
</feature>
<dbReference type="InterPro" id="IPR011990">
    <property type="entry name" value="TPR-like_helical_dom_sf"/>
</dbReference>
<dbReference type="InterPro" id="IPR014162">
    <property type="entry name" value="CpoB_C"/>
</dbReference>
<dbReference type="PATRIC" id="fig|1698449.3.peg.873"/>
<dbReference type="PROSITE" id="PS50005">
    <property type="entry name" value="TPR"/>
    <property type="match status" value="1"/>
</dbReference>
<dbReference type="InterPro" id="IPR032519">
    <property type="entry name" value="YbgF_tri"/>
</dbReference>
<comment type="subcellular location">
    <subcellularLocation>
        <location evidence="1">Periplasm</location>
    </subcellularLocation>
</comment>
<dbReference type="NCBIfam" id="TIGR02795">
    <property type="entry name" value="tol_pal_ybgF"/>
    <property type="match status" value="1"/>
</dbReference>
<dbReference type="Pfam" id="PF13174">
    <property type="entry name" value="TPR_6"/>
    <property type="match status" value="1"/>
</dbReference>
<dbReference type="Pfam" id="PF13432">
    <property type="entry name" value="TPR_16"/>
    <property type="match status" value="1"/>
</dbReference>
<dbReference type="GO" id="GO:0030288">
    <property type="term" value="C:outer membrane-bounded periplasmic space"/>
    <property type="evidence" value="ECO:0007669"/>
    <property type="project" value="UniProtKB-UniRule"/>
</dbReference>
<name>A0A0K1XCY5_9GAMM</name>